<evidence type="ECO:0000313" key="2">
    <source>
        <dbReference type="Proteomes" id="UP000339249"/>
    </source>
</evidence>
<dbReference type="InterPro" id="IPR036291">
    <property type="entry name" value="NAD(P)-bd_dom_sf"/>
</dbReference>
<gene>
    <name evidence="1" type="primary">qorB</name>
    <name evidence="1" type="ORF">NCTC9185_05455</name>
</gene>
<keyword evidence="1" id="KW-0560">Oxidoreductase</keyword>
<reference evidence="1 2" key="1">
    <citation type="submission" date="2019-04" db="EMBL/GenBank/DDBJ databases">
        <authorList>
            <consortium name="Pathogen Informatics"/>
        </authorList>
    </citation>
    <scope>NUCLEOTIDE SEQUENCE [LARGE SCALE GENOMIC DNA]</scope>
    <source>
        <strain evidence="1 2">NCTC9185</strain>
    </source>
</reference>
<name>A0A4U9D6Y6_RAOTE</name>
<dbReference type="EC" id="1.6.5.2" evidence="1"/>
<accession>A0A4U9D6Y6</accession>
<sequence length="39" mass="4221">MIAITGATGQLGHHVLQELLKPFRQPDCGDVRNPAKPNP</sequence>
<dbReference type="Gene3D" id="3.40.50.720">
    <property type="entry name" value="NAD(P)-binding Rossmann-like Domain"/>
    <property type="match status" value="1"/>
</dbReference>
<dbReference type="SUPFAM" id="SSF51735">
    <property type="entry name" value="NAD(P)-binding Rossmann-fold domains"/>
    <property type="match status" value="1"/>
</dbReference>
<dbReference type="EMBL" id="CABDVU010000001">
    <property type="protein sequence ID" value="VTN13421.1"/>
    <property type="molecule type" value="Genomic_DNA"/>
</dbReference>
<protein>
    <submittedName>
        <fullName evidence="1">Quinone oxidoreductase 2</fullName>
        <ecNumber evidence="1">1.6.5.2</ecNumber>
    </submittedName>
</protein>
<proteinExistence type="predicted"/>
<dbReference type="AlphaFoldDB" id="A0A4U9D6Y6"/>
<organism evidence="1 2">
    <name type="scientific">Raoultella terrigena</name>
    <name type="common">Klebsiella terrigena</name>
    <dbReference type="NCBI Taxonomy" id="577"/>
    <lineage>
        <taxon>Bacteria</taxon>
        <taxon>Pseudomonadati</taxon>
        <taxon>Pseudomonadota</taxon>
        <taxon>Gammaproteobacteria</taxon>
        <taxon>Enterobacterales</taxon>
        <taxon>Enterobacteriaceae</taxon>
        <taxon>Klebsiella/Raoultella group</taxon>
        <taxon>Raoultella</taxon>
    </lineage>
</organism>
<dbReference type="GO" id="GO:0003955">
    <property type="term" value="F:NAD(P)H dehydrogenase (quinone) activity"/>
    <property type="evidence" value="ECO:0007669"/>
    <property type="project" value="UniProtKB-EC"/>
</dbReference>
<evidence type="ECO:0000313" key="1">
    <source>
        <dbReference type="EMBL" id="VTN13421.1"/>
    </source>
</evidence>
<dbReference type="Proteomes" id="UP000339249">
    <property type="component" value="Unassembled WGS sequence"/>
</dbReference>